<proteinExistence type="predicted"/>
<evidence type="ECO:0000259" key="1">
    <source>
        <dbReference type="Pfam" id="PF04954"/>
    </source>
</evidence>
<dbReference type="EMBL" id="JAOL01000165">
    <property type="protein sequence ID" value="EUA87234.1"/>
    <property type="molecule type" value="Genomic_DNA"/>
</dbReference>
<feature type="domain" description="SIP-like Rossmann fold" evidence="1">
    <location>
        <begin position="2"/>
        <end position="51"/>
    </location>
</feature>
<name>A0ABN0QRB1_MYCUL</name>
<dbReference type="InterPro" id="IPR039261">
    <property type="entry name" value="FNR_nucleotide-bd"/>
</dbReference>
<accession>A0ABN0QRB1</accession>
<comment type="caution">
    <text evidence="2">The sequence shown here is derived from an EMBL/GenBank/DDBJ whole genome shotgun (WGS) entry which is preliminary data.</text>
</comment>
<keyword evidence="3" id="KW-1185">Reference proteome</keyword>
<evidence type="ECO:0000313" key="3">
    <source>
        <dbReference type="Proteomes" id="UP000020681"/>
    </source>
</evidence>
<reference evidence="2 3" key="1">
    <citation type="submission" date="2014-01" db="EMBL/GenBank/DDBJ databases">
        <authorList>
            <person name="Dobos K."/>
            <person name="Lenaerts A."/>
            <person name="Ordway D."/>
            <person name="DeGroote M.A."/>
            <person name="Parker T."/>
            <person name="Sizemore C."/>
            <person name="Tallon L.J."/>
            <person name="Sadzewicz L.K."/>
            <person name="Sengamalay N."/>
            <person name="Fraser C.M."/>
            <person name="Hine E."/>
            <person name="Shefchek K.A."/>
            <person name="Das S.P."/>
            <person name="Tettelin H."/>
        </authorList>
    </citation>
    <scope>NUCLEOTIDE SEQUENCE [LARGE SCALE GENOMIC DNA]</scope>
    <source>
        <strain evidence="2 3">Harvey</strain>
    </source>
</reference>
<evidence type="ECO:0000313" key="2">
    <source>
        <dbReference type="EMBL" id="EUA87234.1"/>
    </source>
</evidence>
<dbReference type="Proteomes" id="UP000020681">
    <property type="component" value="Unassembled WGS sequence"/>
</dbReference>
<dbReference type="Pfam" id="PF04954">
    <property type="entry name" value="SIP"/>
    <property type="match status" value="1"/>
</dbReference>
<gene>
    <name evidence="2" type="ORF">I551_6328</name>
</gene>
<organism evidence="2 3">
    <name type="scientific">Mycobacterium ulcerans str. Harvey</name>
    <dbReference type="NCBI Taxonomy" id="1299332"/>
    <lineage>
        <taxon>Bacteria</taxon>
        <taxon>Bacillati</taxon>
        <taxon>Actinomycetota</taxon>
        <taxon>Actinomycetes</taxon>
        <taxon>Mycobacteriales</taxon>
        <taxon>Mycobacteriaceae</taxon>
        <taxon>Mycobacterium</taxon>
        <taxon>Mycobacterium ulcerans group</taxon>
    </lineage>
</organism>
<sequence length="183" mass="19974">MAEAIETRDWSDWYAWATPEATALKHVRKRLRDAFGFPKSVVHAQAYWTAGREMGTCREGVPDAAADGASTCLDDQPEVALAQAETPEPVAQSPVAATPRGSWRAQAAGRLLAPLRFALILSGVLQVVATLVQLARSCCWLSWPEYCCRGPRIPALARWAGRRFAAGPWHVAWCRPHAVAARG</sequence>
<protein>
    <submittedName>
        <fullName evidence="2">Siderophore-interacting family protein</fullName>
    </submittedName>
</protein>
<dbReference type="InterPro" id="IPR007037">
    <property type="entry name" value="SIP_rossman_dom"/>
</dbReference>
<dbReference type="Gene3D" id="3.40.50.80">
    <property type="entry name" value="Nucleotide-binding domain of ferredoxin-NADP reductase (FNR) module"/>
    <property type="match status" value="1"/>
</dbReference>